<sequence length="993" mass="105452">MRSQFSRRDFLKISGGTAGLFATAGLFRGPIKGVEPTMVDTRPRWVKETTTICPFDASGCGFICYTDSAGNLTNMEGDPDNPVNRGSACSKGASLIQLHNNKHRLEKVLYRAAGASDWEEKSWDWALGEIANKVKASRDSGFVATNAAGKTVNRTEAIASLGGATLDNEECYLLSKMLRALGIVYLDSQARLSTASSLEALAASFGHHAMNNSWTDISNANVILDMGGNPAENYPACFSHLGEAMGKGAELISVDCRLTRTAAKAGTFVAARSGSEIAFTGGLIKYVIADIEAHPANYNLTYITEYTTAGMVVNSNFKGPADLDGMFTGYNSASHSYDQSNWSFAKASNGDPIIDKTLTNPNCVFQLLKKQYARYTPEMVAATCGCSQADFAKVCASFAATGKADKAGAIIYAMSSTQHTSGAQTVRAYAILQMLLGNIGVSGGGLFALGGESNVQGAADNGVAWNKLPGYLSAPTEDDTNFAAFAAKSSEQNAASLLKAWYGSNASSSNGFGFSFLPKTDTNTDYSYVNAIKQMAAGTIKGAFAWGANPVVESAAAGQATQALAKLDWLVVTDMFESETAAFWKKEGISSQTEVFLLPAACSYEKEGSVTNADRWVQWRNQAVNAPGEAKSELEVISSLLSRIQSLYQGESALNAEAITKLSWTYSTNPSAADVAKEMNGYKVSSLQQLESPEELRTDGTVACGNNLYVGSFTDAGNQMARREQTGVFHAGWAWSWPVNIRILNNRASVDLSGQPFNAAKPVVSWNGMGWSGDIVDGNNPPVNQSGGLPFKGTSGSQGQLFAAMADGPMPEHYEPWESPVDNALSGTQNNPAAMVFEGDTKGSAGEYPVICTTVRTVEHSLGGELTRNMPFLVELAPAAYVEISEQLASEKGIKAGDIVKLTSARGSVSVAAAVTKRLKPFSIGGKTVHQVAIPYHWGFMGIAQGDSANTLAPNTADSNSSTPEFKAFLVKVEKEADGTVPTITGRYKVLED</sequence>
<dbReference type="GO" id="GO:0030313">
    <property type="term" value="C:cell envelope"/>
    <property type="evidence" value="ECO:0007669"/>
    <property type="project" value="UniProtKB-SubCell"/>
</dbReference>
<dbReference type="PROSITE" id="PS51318">
    <property type="entry name" value="TAT"/>
    <property type="match status" value="1"/>
</dbReference>
<dbReference type="eggNOG" id="COG3383">
    <property type="taxonomic scope" value="Bacteria"/>
</dbReference>
<keyword evidence="9" id="KW-0408">Iron</keyword>
<keyword evidence="6" id="KW-0732">Signal</keyword>
<evidence type="ECO:0000256" key="1">
    <source>
        <dbReference type="ARBA" id="ARBA00001966"/>
    </source>
</evidence>
<dbReference type="EMBL" id="JGYD01000011">
    <property type="protein sequence ID" value="KSV18373.1"/>
    <property type="molecule type" value="Genomic_DNA"/>
</dbReference>
<dbReference type="PATRIC" id="fig|61435.5.peg.567"/>
<keyword evidence="10" id="KW-0411">Iron-sulfur</keyword>
<comment type="cofactor">
    <cofactor evidence="1">
        <name>[4Fe-4S] cluster</name>
        <dbReference type="ChEBI" id="CHEBI:49883"/>
    </cofactor>
</comment>
<evidence type="ECO:0000256" key="4">
    <source>
        <dbReference type="ARBA" id="ARBA00022485"/>
    </source>
</evidence>
<dbReference type="Pfam" id="PF01568">
    <property type="entry name" value="Molydop_binding"/>
    <property type="match status" value="1"/>
</dbReference>
<dbReference type="SUPFAM" id="SSF53706">
    <property type="entry name" value="Formate dehydrogenase/DMSO reductase, domains 1-3"/>
    <property type="match status" value="1"/>
</dbReference>
<gene>
    <name evidence="12" type="ORF">DA01_02820</name>
</gene>
<keyword evidence="4" id="KW-0004">4Fe-4S</keyword>
<dbReference type="InterPro" id="IPR006657">
    <property type="entry name" value="MoPterin_dinucl-bd_dom"/>
</dbReference>
<dbReference type="GO" id="GO:0009061">
    <property type="term" value="P:anaerobic respiration"/>
    <property type="evidence" value="ECO:0007669"/>
    <property type="project" value="TreeGrafter"/>
</dbReference>
<dbReference type="CDD" id="cd02752">
    <property type="entry name" value="MopB_Formate-Dh-Na-like"/>
    <property type="match status" value="1"/>
</dbReference>
<dbReference type="NCBIfam" id="TIGR01553">
    <property type="entry name" value="formate-DH-alph"/>
    <property type="match status" value="1"/>
</dbReference>
<evidence type="ECO:0000313" key="12">
    <source>
        <dbReference type="EMBL" id="KSV18373.1"/>
    </source>
</evidence>
<dbReference type="Gene3D" id="3.40.50.740">
    <property type="match status" value="1"/>
</dbReference>
<dbReference type="GO" id="GO:0009055">
    <property type="term" value="F:electron transfer activity"/>
    <property type="evidence" value="ECO:0007669"/>
    <property type="project" value="InterPro"/>
</dbReference>
<accession>A0A0V8M3M5</accession>
<dbReference type="Gene3D" id="3.30.200.210">
    <property type="match status" value="1"/>
</dbReference>
<reference evidence="12 13" key="1">
    <citation type="journal article" date="2015" name="Sci. Rep.">
        <title>A comparative genomics and reductive dehalogenase gene transcription study of two chloroethene-respiring bacteria, Dehalococcoides mccartyi strains MB and 11a.</title>
        <authorList>
            <person name="Low A."/>
            <person name="Shen Z."/>
            <person name="Cheng D."/>
            <person name="Rogers M.J."/>
            <person name="Lee P.K."/>
            <person name="He J."/>
        </authorList>
    </citation>
    <scope>NUCLEOTIDE SEQUENCE [LARGE SCALE GENOMIC DNA]</scope>
    <source>
        <strain evidence="12 13">MB</strain>
    </source>
</reference>
<dbReference type="Gene3D" id="3.40.228.10">
    <property type="entry name" value="Dimethylsulfoxide Reductase, domain 2"/>
    <property type="match status" value="2"/>
</dbReference>
<evidence type="ECO:0000259" key="11">
    <source>
        <dbReference type="PROSITE" id="PS51669"/>
    </source>
</evidence>
<dbReference type="GO" id="GO:0047111">
    <property type="term" value="F:formate dehydrogenase (cytochrome-c-553) activity"/>
    <property type="evidence" value="ECO:0007669"/>
    <property type="project" value="InterPro"/>
</dbReference>
<dbReference type="InterPro" id="IPR006963">
    <property type="entry name" value="Mopterin_OxRdtase_4Fe-4S_dom"/>
</dbReference>
<protein>
    <submittedName>
        <fullName evidence="12">Formate dehydrogenase</fullName>
    </submittedName>
</protein>
<comment type="subcellular location">
    <subcellularLocation>
        <location evidence="2">Cell envelope</location>
    </subcellularLocation>
</comment>
<dbReference type="RefSeq" id="WP_058292313.1">
    <property type="nucleotide sequence ID" value="NZ_JGYD01000011.1"/>
</dbReference>
<dbReference type="InterPro" id="IPR006656">
    <property type="entry name" value="Mopterin_OxRdtase"/>
</dbReference>
<dbReference type="AlphaFoldDB" id="A0A0V8M3M5"/>
<dbReference type="PANTHER" id="PTHR43598">
    <property type="entry name" value="TUNGSTEN-CONTAINING FORMYLMETHANOFURAN DEHYDROGENASE 2 SUBUNIT B"/>
    <property type="match status" value="1"/>
</dbReference>
<dbReference type="Pfam" id="PF04879">
    <property type="entry name" value="Molybdop_Fe4S4"/>
    <property type="match status" value="1"/>
</dbReference>
<dbReference type="Pfam" id="PF00384">
    <property type="entry name" value="Molybdopterin"/>
    <property type="match status" value="2"/>
</dbReference>
<evidence type="ECO:0000256" key="6">
    <source>
        <dbReference type="ARBA" id="ARBA00022729"/>
    </source>
</evidence>
<dbReference type="GO" id="GO:0030151">
    <property type="term" value="F:molybdenum ion binding"/>
    <property type="evidence" value="ECO:0007669"/>
    <property type="project" value="TreeGrafter"/>
</dbReference>
<organism evidence="12 13">
    <name type="scientific">Dehalococcoides mccartyi</name>
    <dbReference type="NCBI Taxonomy" id="61435"/>
    <lineage>
        <taxon>Bacteria</taxon>
        <taxon>Bacillati</taxon>
        <taxon>Chloroflexota</taxon>
        <taxon>Dehalococcoidia</taxon>
        <taxon>Dehalococcoidales</taxon>
        <taxon>Dehalococcoidaceae</taxon>
        <taxon>Dehalococcoides</taxon>
    </lineage>
</organism>
<dbReference type="SUPFAM" id="SSF50692">
    <property type="entry name" value="ADC-like"/>
    <property type="match status" value="1"/>
</dbReference>
<dbReference type="CDD" id="cd02792">
    <property type="entry name" value="MopB_CT_Formate-Dh-Na-like"/>
    <property type="match status" value="1"/>
</dbReference>
<dbReference type="Proteomes" id="UP000053577">
    <property type="component" value="Unassembled WGS sequence"/>
</dbReference>
<dbReference type="GO" id="GO:0051539">
    <property type="term" value="F:4 iron, 4 sulfur cluster binding"/>
    <property type="evidence" value="ECO:0007669"/>
    <property type="project" value="UniProtKB-KW"/>
</dbReference>
<evidence type="ECO:0000256" key="2">
    <source>
        <dbReference type="ARBA" id="ARBA00004196"/>
    </source>
</evidence>
<evidence type="ECO:0000256" key="10">
    <source>
        <dbReference type="ARBA" id="ARBA00023014"/>
    </source>
</evidence>
<evidence type="ECO:0000256" key="5">
    <source>
        <dbReference type="ARBA" id="ARBA00022723"/>
    </source>
</evidence>
<proteinExistence type="inferred from homology"/>
<dbReference type="GO" id="GO:0043546">
    <property type="term" value="F:molybdopterin cofactor binding"/>
    <property type="evidence" value="ECO:0007669"/>
    <property type="project" value="InterPro"/>
</dbReference>
<evidence type="ECO:0000313" key="13">
    <source>
        <dbReference type="Proteomes" id="UP000053577"/>
    </source>
</evidence>
<evidence type="ECO:0000256" key="7">
    <source>
        <dbReference type="ARBA" id="ARBA00022764"/>
    </source>
</evidence>
<keyword evidence="5" id="KW-0479">Metal-binding</keyword>
<dbReference type="OrthoDB" id="9805142at2"/>
<comment type="caution">
    <text evidence="12">The sequence shown here is derived from an EMBL/GenBank/DDBJ whole genome shotgun (WGS) entry which is preliminary data.</text>
</comment>
<name>A0A0V8M3M5_9CHLR</name>
<evidence type="ECO:0000256" key="8">
    <source>
        <dbReference type="ARBA" id="ARBA00023002"/>
    </source>
</evidence>
<keyword evidence="8" id="KW-0560">Oxidoreductase</keyword>
<dbReference type="Gene3D" id="2.40.40.20">
    <property type="match status" value="1"/>
</dbReference>
<dbReference type="eggNOG" id="COG0243">
    <property type="taxonomic scope" value="Bacteria"/>
</dbReference>
<dbReference type="PANTHER" id="PTHR43598:SF1">
    <property type="entry name" value="FORMATE DEHYDROGENASE-O MAJOR SUBUNIT"/>
    <property type="match status" value="1"/>
</dbReference>
<dbReference type="InterPro" id="IPR006443">
    <property type="entry name" value="Formate-DH-alph_fdnG"/>
</dbReference>
<dbReference type="InterPro" id="IPR009010">
    <property type="entry name" value="Asp_de-COase-like_dom_sf"/>
</dbReference>
<evidence type="ECO:0000256" key="3">
    <source>
        <dbReference type="ARBA" id="ARBA00010312"/>
    </source>
</evidence>
<dbReference type="InterPro" id="IPR006311">
    <property type="entry name" value="TAT_signal"/>
</dbReference>
<dbReference type="SMART" id="SM00926">
    <property type="entry name" value="Molybdop_Fe4S4"/>
    <property type="match status" value="1"/>
</dbReference>
<evidence type="ECO:0000256" key="9">
    <source>
        <dbReference type="ARBA" id="ARBA00023004"/>
    </source>
</evidence>
<keyword evidence="7" id="KW-0574">Periplasm</keyword>
<dbReference type="GO" id="GO:0008863">
    <property type="term" value="F:formate dehydrogenase (NAD+) activity"/>
    <property type="evidence" value="ECO:0007669"/>
    <property type="project" value="InterPro"/>
</dbReference>
<dbReference type="PROSITE" id="PS51669">
    <property type="entry name" value="4FE4S_MOW_BIS_MGD"/>
    <property type="match status" value="1"/>
</dbReference>
<comment type="similarity">
    <text evidence="3">Belongs to the prokaryotic molybdopterin-containing oxidoreductase family.</text>
</comment>
<feature type="domain" description="4Fe-4S Mo/W bis-MGD-type" evidence="11">
    <location>
        <begin position="46"/>
        <end position="103"/>
    </location>
</feature>